<organism evidence="4 5">
    <name type="scientific">Nitrospirillum amazonense</name>
    <dbReference type="NCBI Taxonomy" id="28077"/>
    <lineage>
        <taxon>Bacteria</taxon>
        <taxon>Pseudomonadati</taxon>
        <taxon>Pseudomonadota</taxon>
        <taxon>Alphaproteobacteria</taxon>
        <taxon>Rhodospirillales</taxon>
        <taxon>Azospirillaceae</taxon>
        <taxon>Nitrospirillum</taxon>
    </lineage>
</organism>
<feature type="compositionally biased region" description="Low complexity" evidence="1">
    <location>
        <begin position="621"/>
        <end position="634"/>
    </location>
</feature>
<evidence type="ECO:0000259" key="3">
    <source>
        <dbReference type="Pfam" id="PF04773"/>
    </source>
</evidence>
<feature type="compositionally biased region" description="Basic and acidic residues" evidence="1">
    <location>
        <begin position="538"/>
        <end position="547"/>
    </location>
</feature>
<evidence type="ECO:0000256" key="1">
    <source>
        <dbReference type="SAM" id="MobiDB-lite"/>
    </source>
</evidence>
<keyword evidence="5" id="KW-1185">Reference proteome</keyword>
<feature type="region of interest" description="Disordered" evidence="1">
    <location>
        <begin position="480"/>
        <end position="781"/>
    </location>
</feature>
<feature type="chain" id="PRO_5021842456" evidence="2">
    <location>
        <begin position="37"/>
        <end position="781"/>
    </location>
</feature>
<feature type="signal peptide" evidence="2">
    <location>
        <begin position="1"/>
        <end position="36"/>
    </location>
</feature>
<dbReference type="AlphaFoldDB" id="A0A560HAL3"/>
<evidence type="ECO:0000313" key="5">
    <source>
        <dbReference type="Proteomes" id="UP000315751"/>
    </source>
</evidence>
<name>A0A560HAL3_9PROT</name>
<dbReference type="InterPro" id="IPR046535">
    <property type="entry name" value="DUF6600"/>
</dbReference>
<protein>
    <submittedName>
        <fullName evidence="4">FecR family protein</fullName>
    </submittedName>
</protein>
<feature type="compositionally biased region" description="Pro residues" evidence="1">
    <location>
        <begin position="635"/>
        <end position="661"/>
    </location>
</feature>
<comment type="caution">
    <text evidence="4">The sequence shown here is derived from an EMBL/GenBank/DDBJ whole genome shotgun (WGS) entry which is preliminary data.</text>
</comment>
<sequence length="781" mass="83297">MSSFIVPRRSAVLRGTMTALAVLLAFSPVMNGVARAQEGPSAYDDGGDQYAGDPPTRVGRLARVQGTVSFHTADGTQWDPAIPNYPLTSGNALWTEPGSSATVDVSTTRLVMDGATELDIDTLDDRNMSADLAQGRVYVRVRGLLPGESYSVRTPRGTVTLDAPGRYEIVAGDTESPTRIIVLEGAARVSGQGLSLSLNGGQTGEITGDTPPNVNVRPADHDSFLVAMLRADRVGSSPPPPAVVAAMPGADDLDDYGSWQATPQYGQVWYPQVDPGWVPYRDGHWAYVAPWGWTWIDNAPWGFAPFHYGRWVDVGGRWAWAPAGAVVTVGPPPPPVYAPALVAFFGAGVAIGVSIGGPHYADHPPVGWCPLGWQEPYHPWYRASPRYVEYVNRPVVRDITVIHNVTNVTNVTNITINNFANRRGASMMPADAMVAGRFGPRDGGARPWDGRQFADARMVVGRPPVQPTAATLGVTPQMAQRLHLPGPPPGIGGGQPPPSPGPQFQPHPPGGPSRPLDLRGPGGGPHPDAAQAGAFRPGDPRGDRPGFDHAGGIRALDRRADEPGFRSNSPAPNPSSPNPMAPNAPAPNAAAQGRPMTQPGASPASPLPPLANHNQPPGPPAWRGRPGPSMEPSAPHSPTPTPPAPGQSAAPPPQHPAPAQPQPQSQAAHQPERPQQDFQRDFHRDFQRDFRRDTPQPAGRPEGPQMRPQSPPEPQPHRDAEHRPQPPQMPPPHMPPPQARPEPPHAPPPQQHPQQPQHHPEPQKPQPAPGRNNDAPQPHSP</sequence>
<dbReference type="RefSeq" id="WP_145732445.1">
    <property type="nucleotide sequence ID" value="NZ_VITR01000006.1"/>
</dbReference>
<evidence type="ECO:0000313" key="4">
    <source>
        <dbReference type="EMBL" id="TWB42654.1"/>
    </source>
</evidence>
<dbReference type="PANTHER" id="PTHR38731">
    <property type="entry name" value="LIPL45-RELATED LIPOPROTEIN-RELATED"/>
    <property type="match status" value="1"/>
</dbReference>
<feature type="compositionally biased region" description="Basic and acidic residues" evidence="1">
    <location>
        <begin position="555"/>
        <end position="564"/>
    </location>
</feature>
<dbReference type="PANTHER" id="PTHR38731:SF1">
    <property type="entry name" value="FECR PROTEIN DOMAIN-CONTAINING PROTEIN"/>
    <property type="match status" value="1"/>
</dbReference>
<dbReference type="EMBL" id="VITR01000006">
    <property type="protein sequence ID" value="TWB42654.1"/>
    <property type="molecule type" value="Genomic_DNA"/>
</dbReference>
<reference evidence="4 5" key="1">
    <citation type="submission" date="2019-06" db="EMBL/GenBank/DDBJ databases">
        <title>Genomic Encyclopedia of Type Strains, Phase IV (KMG-V): Genome sequencing to study the core and pangenomes of soil and plant-associated prokaryotes.</title>
        <authorList>
            <person name="Whitman W."/>
        </authorList>
    </citation>
    <scope>NUCLEOTIDE SEQUENCE [LARGE SCALE GENOMIC DNA]</scope>
    <source>
        <strain evidence="4 5">BR 11622</strain>
    </source>
</reference>
<feature type="compositionally biased region" description="Pro residues" evidence="1">
    <location>
        <begin position="725"/>
        <end position="751"/>
    </location>
</feature>
<feature type="domain" description="FecR protein" evidence="3">
    <location>
        <begin position="93"/>
        <end position="187"/>
    </location>
</feature>
<dbReference type="Pfam" id="PF04773">
    <property type="entry name" value="FecR"/>
    <property type="match status" value="1"/>
</dbReference>
<feature type="compositionally biased region" description="Pro residues" evidence="1">
    <location>
        <begin position="485"/>
        <end position="512"/>
    </location>
</feature>
<feature type="compositionally biased region" description="Basic and acidic residues" evidence="1">
    <location>
        <begin position="670"/>
        <end position="694"/>
    </location>
</feature>
<accession>A0A560HAL3</accession>
<gene>
    <name evidence="4" type="ORF">FBZ90_106255</name>
</gene>
<dbReference type="OrthoDB" id="5485224at2"/>
<dbReference type="Proteomes" id="UP000315751">
    <property type="component" value="Unassembled WGS sequence"/>
</dbReference>
<evidence type="ECO:0000256" key="2">
    <source>
        <dbReference type="SAM" id="SignalP"/>
    </source>
</evidence>
<feature type="compositionally biased region" description="Basic and acidic residues" evidence="1">
    <location>
        <begin position="715"/>
        <end position="724"/>
    </location>
</feature>
<keyword evidence="2" id="KW-0732">Signal</keyword>
<dbReference type="Pfam" id="PF20245">
    <property type="entry name" value="DUF6600"/>
    <property type="match status" value="1"/>
</dbReference>
<dbReference type="InterPro" id="IPR006860">
    <property type="entry name" value="FecR"/>
</dbReference>
<proteinExistence type="predicted"/>
<feature type="compositionally biased region" description="Pro residues" evidence="1">
    <location>
        <begin position="571"/>
        <end position="585"/>
    </location>
</feature>